<keyword evidence="4" id="KW-1185">Reference proteome</keyword>
<accession>A0ABT8ZIB4</accession>
<dbReference type="SUPFAM" id="SSF51120">
    <property type="entry name" value="beta-Roll"/>
    <property type="match status" value="4"/>
</dbReference>
<dbReference type="Pfam" id="PF00353">
    <property type="entry name" value="HemolysinCabind"/>
    <property type="match status" value="10"/>
</dbReference>
<dbReference type="RefSeq" id="WP_304534762.1">
    <property type="nucleotide sequence ID" value="NZ_JAUQOM010000001.1"/>
</dbReference>
<name>A0ABT8ZIB4_9SPHN</name>
<gene>
    <name evidence="3" type="ORF">Q4610_04345</name>
</gene>
<comment type="subcellular location">
    <subcellularLocation>
        <location evidence="1">Secreted</location>
    </subcellularLocation>
</comment>
<dbReference type="PROSITE" id="PS00330">
    <property type="entry name" value="HEMOLYSIN_CALCIUM"/>
    <property type="match status" value="1"/>
</dbReference>
<evidence type="ECO:0000256" key="1">
    <source>
        <dbReference type="ARBA" id="ARBA00004613"/>
    </source>
</evidence>
<dbReference type="PANTHER" id="PTHR38340:SF1">
    <property type="entry name" value="S-LAYER PROTEIN"/>
    <property type="match status" value="1"/>
</dbReference>
<dbReference type="EMBL" id="JAUQOM010000001">
    <property type="protein sequence ID" value="MDO7834268.1"/>
    <property type="molecule type" value="Genomic_DNA"/>
</dbReference>
<evidence type="ECO:0000256" key="2">
    <source>
        <dbReference type="ARBA" id="ARBA00022525"/>
    </source>
</evidence>
<dbReference type="InterPro" id="IPR050557">
    <property type="entry name" value="RTX_toxin/Mannuronan_C5-epim"/>
</dbReference>
<protein>
    <submittedName>
        <fullName evidence="3">Calcium-binding protein</fullName>
    </submittedName>
</protein>
<proteinExistence type="predicted"/>
<evidence type="ECO:0000313" key="4">
    <source>
        <dbReference type="Proteomes" id="UP001176471"/>
    </source>
</evidence>
<dbReference type="Proteomes" id="UP001176471">
    <property type="component" value="Unassembled WGS sequence"/>
</dbReference>
<dbReference type="Gene3D" id="2.150.10.10">
    <property type="entry name" value="Serralysin-like metalloprotease, C-terminal"/>
    <property type="match status" value="6"/>
</dbReference>
<dbReference type="InterPro" id="IPR001343">
    <property type="entry name" value="Hemolysn_Ca-bd"/>
</dbReference>
<dbReference type="InterPro" id="IPR018511">
    <property type="entry name" value="Hemolysin-typ_Ca-bd_CS"/>
</dbReference>
<comment type="caution">
    <text evidence="3">The sequence shown here is derived from an EMBL/GenBank/DDBJ whole genome shotgun (WGS) entry which is preliminary data.</text>
</comment>
<reference evidence="3" key="1">
    <citation type="submission" date="2023-07" db="EMBL/GenBank/DDBJ databases">
        <title>Bacterial whole genome sequence for Sphingobium sp. HBC34.</title>
        <authorList>
            <person name="Le V."/>
            <person name="Ko S.-R."/>
            <person name="Ahn C.-Y."/>
            <person name="Oh H.-M."/>
        </authorList>
    </citation>
    <scope>NUCLEOTIDE SEQUENCE</scope>
    <source>
        <strain evidence="3">HBC34</strain>
    </source>
</reference>
<dbReference type="PRINTS" id="PR00313">
    <property type="entry name" value="CABNDNGRPT"/>
</dbReference>
<keyword evidence="2" id="KW-0964">Secreted</keyword>
<dbReference type="PANTHER" id="PTHR38340">
    <property type="entry name" value="S-LAYER PROTEIN"/>
    <property type="match status" value="1"/>
</dbReference>
<sequence>MVGKRSSVAMGGAGNDLIYSTYQAYGGSGSDYIAGGEKIYGEDGDDELHAADQFGYSRGAYIFGGAGADRIFGGDYDDWMASGEFVAQNVSAYPDLSTEKDRLVGGAGNDVLSIGFGDDADGGDGFDTLYLSLGGASAGVTFNSIGITGAAPFLFSGSTIKNIEKLVYLRGSEFDDRLTIAVQADPIKVEAGAGNDIVEWESNSVNLSGGDGHDLFLAAGSGAIIDGGQGNDTVDYRKAAAGVTVSLLAGTGGAGDSLANVENVTGSAFDDILTGDFGINRIDGGTGADTMTGGAGDDTYYVDDAGDVVIENDGEGYDNIFASASVDASGNFVDYIYLTGSANANVTGNGLNNIIRANAGDNVLNGGAGIDQLSYSIATSGVTISLAAAGPQATGGSGTDTVSNFENIEGSLYSDHLTGDAGNNVIDGWHGGDTMAGLGGDDIFLVDHVLDNVVEVPGQGYDTIYSAVSYSLEGRDVEMLVLSGSGALNATGNASANTLIGNDDANMLDGKGGADLLVGEGGDDAYVVDGAGTRVIETAGEGYDSVRTSVDLNLSGQSIEAVRMLGTARVLVGGNVDSRIVGNDGVNLILAGAGDDRVFGGAGDDRIEGGAGRDYLDGGAGVDSLSYEHAAAGVVVSLGIDGAQNTRGAGVDAVTGFENIRGSAFADRLTGDDHGNVISGLDGADVMIGLLGDDVYYVDNAGDKVVEKVGGGYDTVFAVVDYRLVGNVEALTLTGRGNIDATGNGQDNVLTGNAGNNRLNGGAGADMMIGKGGDDIYHVASAGDVVVEQAGEGHDLVISSVAYTLGDHVEDLRFVGGENLVGHGNALANDMRGNAGSNTLWGGAGHDVLTGGAGGDNFVFDTALGADNVDRITDFSATDDHISLFRSAFGALGGENGSLAFGAFQTGAVALEADDRILFDSASGNIFYDADGSGAGAAVLFAQVTPGLTLSNVDFLVLG</sequence>
<organism evidence="3 4">
    <name type="scientific">Sphingobium cyanobacteriorum</name>
    <dbReference type="NCBI Taxonomy" id="3063954"/>
    <lineage>
        <taxon>Bacteria</taxon>
        <taxon>Pseudomonadati</taxon>
        <taxon>Pseudomonadota</taxon>
        <taxon>Alphaproteobacteria</taxon>
        <taxon>Sphingomonadales</taxon>
        <taxon>Sphingomonadaceae</taxon>
        <taxon>Sphingobium</taxon>
    </lineage>
</organism>
<evidence type="ECO:0000313" key="3">
    <source>
        <dbReference type="EMBL" id="MDO7834268.1"/>
    </source>
</evidence>
<dbReference type="InterPro" id="IPR011049">
    <property type="entry name" value="Serralysin-like_metalloprot_C"/>
</dbReference>